<evidence type="ECO:0000313" key="2">
    <source>
        <dbReference type="EnsemblMetazoa" id="GAUT036704-PA"/>
    </source>
</evidence>
<dbReference type="AlphaFoldDB" id="A0A1A9VGS3"/>
<organism evidence="2 3">
    <name type="scientific">Glossina austeni</name>
    <name type="common">Savannah tsetse fly</name>
    <dbReference type="NCBI Taxonomy" id="7395"/>
    <lineage>
        <taxon>Eukaryota</taxon>
        <taxon>Metazoa</taxon>
        <taxon>Ecdysozoa</taxon>
        <taxon>Arthropoda</taxon>
        <taxon>Hexapoda</taxon>
        <taxon>Insecta</taxon>
        <taxon>Pterygota</taxon>
        <taxon>Neoptera</taxon>
        <taxon>Endopterygota</taxon>
        <taxon>Diptera</taxon>
        <taxon>Brachycera</taxon>
        <taxon>Muscomorpha</taxon>
        <taxon>Hippoboscoidea</taxon>
        <taxon>Glossinidae</taxon>
        <taxon>Glossina</taxon>
    </lineage>
</organism>
<dbReference type="EnsemblMetazoa" id="GAUT036704-RA">
    <property type="protein sequence ID" value="GAUT036704-PA"/>
    <property type="gene ID" value="GAUT036704"/>
</dbReference>
<feature type="compositionally biased region" description="Polar residues" evidence="1">
    <location>
        <begin position="13"/>
        <end position="31"/>
    </location>
</feature>
<proteinExistence type="predicted"/>
<dbReference type="Proteomes" id="UP000078200">
    <property type="component" value="Unassembled WGS sequence"/>
</dbReference>
<keyword evidence="3" id="KW-1185">Reference proteome</keyword>
<evidence type="ECO:0000313" key="3">
    <source>
        <dbReference type="Proteomes" id="UP000078200"/>
    </source>
</evidence>
<name>A0A1A9VGS3_GLOAU</name>
<sequence>MSNLFPHKQQTLHIQNGSLQRHNKRNGNGQQRSKDKRADEGINYNIPRSNMLNQHSREKPCMDGFNAIVVFVAPSLLSTVGNFNIIIIGSVLHLQSRFYDLLQNYINRTKHLQFSTTRYDDRQKSIYTLTSSGSLATCLYVARSSPGGFVSCKIFLTANVKMRITLIKNENCLIKQKYPLGYG</sequence>
<evidence type="ECO:0000256" key="1">
    <source>
        <dbReference type="SAM" id="MobiDB-lite"/>
    </source>
</evidence>
<accession>A0A1A9VGS3</accession>
<protein>
    <submittedName>
        <fullName evidence="2">Uncharacterized protein</fullName>
    </submittedName>
</protein>
<dbReference type="VEuPathDB" id="VectorBase:GAUT036704"/>
<reference evidence="2" key="1">
    <citation type="submission" date="2020-05" db="UniProtKB">
        <authorList>
            <consortium name="EnsemblMetazoa"/>
        </authorList>
    </citation>
    <scope>IDENTIFICATION</scope>
    <source>
        <strain evidence="2">TTRI</strain>
    </source>
</reference>
<feature type="region of interest" description="Disordered" evidence="1">
    <location>
        <begin position="13"/>
        <end position="47"/>
    </location>
</feature>